<dbReference type="InterPro" id="IPR017452">
    <property type="entry name" value="GPCR_Rhodpsn_7TM"/>
</dbReference>
<evidence type="ECO:0000256" key="10">
    <source>
        <dbReference type="RuleBase" id="RU363047"/>
    </source>
</evidence>
<dbReference type="PANTHER" id="PTHR26450:SF32">
    <property type="entry name" value="OLFACTORY RECEPTOR 52B6"/>
    <property type="match status" value="1"/>
</dbReference>
<feature type="transmembrane region" description="Helical" evidence="10">
    <location>
        <begin position="64"/>
        <end position="88"/>
    </location>
</feature>
<evidence type="ECO:0000256" key="3">
    <source>
        <dbReference type="ARBA" id="ARBA00022606"/>
    </source>
</evidence>
<keyword evidence="10" id="KW-1003">Cell membrane</keyword>
<feature type="domain" description="G-protein coupled receptors family 1 profile" evidence="11">
    <location>
        <begin position="43"/>
        <end position="295"/>
    </location>
</feature>
<feature type="transmembrane region" description="Helical" evidence="10">
    <location>
        <begin position="194"/>
        <end position="227"/>
    </location>
</feature>
<reference evidence="12" key="1">
    <citation type="submission" date="2009-11" db="EMBL/GenBank/DDBJ databases">
        <authorList>
            <consortium name="US DOE Joint Genome Institute (JGI-PGF)"/>
            <person name="Ottilar R."/>
            <person name="Schmutz J."/>
            <person name="Salamov A."/>
            <person name="Cheng J.F."/>
            <person name="Lucas S."/>
            <person name="Pitluck S."/>
            <person name="Gundlach H."/>
            <person name="Guo Y."/>
            <person name="Haberer G."/>
            <person name="Nasrallah J."/>
            <person name="Mayer K.F.X."/>
            <person name="van de Peer Y."/>
            <person name="Weigel D."/>
            <person name="Grigoriev I.V."/>
        </authorList>
    </citation>
    <scope>NUCLEOTIDE SEQUENCE</scope>
    <source>
        <strain evidence="12">Nigerian</strain>
    </source>
</reference>
<evidence type="ECO:0000259" key="11">
    <source>
        <dbReference type="PROSITE" id="PS50262"/>
    </source>
</evidence>
<keyword evidence="7 10" id="KW-0472">Membrane</keyword>
<dbReference type="InterPro" id="IPR000276">
    <property type="entry name" value="GPCR_Rhodpsn"/>
</dbReference>
<reference evidence="12" key="2">
    <citation type="journal article" date="2010" name="Science">
        <title>The genome of the Western clawed frog Xenopus tropicalis.</title>
        <authorList>
            <person name="Hellsten U."/>
            <person name="Harland R.M."/>
            <person name="Gilchrist M.J."/>
            <person name="Hendrix D."/>
            <person name="Jurka J."/>
            <person name="Kapitonov V."/>
            <person name="Ovcharenko I."/>
            <person name="Putnam N.H."/>
            <person name="Shu S."/>
            <person name="Taher L."/>
            <person name="Blitz I.L."/>
            <person name="Blumberg B."/>
            <person name="Dichmann D.S."/>
            <person name="Dubchak I."/>
            <person name="Amaya E."/>
            <person name="Detter J.C."/>
            <person name="Fletcher R."/>
            <person name="Gerhard D.S."/>
            <person name="Goodstein D."/>
            <person name="Graves T."/>
            <person name="Grigoriev I.V."/>
            <person name="Grimwood J."/>
            <person name="Kawashima T."/>
            <person name="Lindquist E."/>
            <person name="Lucas S.M."/>
            <person name="Mead P.E."/>
            <person name="Mitros T."/>
            <person name="Ogino H."/>
            <person name="Ohta Y."/>
            <person name="Poliakov A.V."/>
            <person name="Pollet N."/>
            <person name="Robert J."/>
            <person name="Salamov A."/>
            <person name="Sater A.K."/>
            <person name="Schmutz J."/>
            <person name="Terry A."/>
            <person name="Vize P.D."/>
            <person name="Warren W.C."/>
            <person name="Wells D."/>
            <person name="Wills A."/>
            <person name="Wilson R.K."/>
            <person name="Zimmerman L.B."/>
            <person name="Zorn A.M."/>
            <person name="Grainger R."/>
            <person name="Grammer T."/>
            <person name="Khokha M.K."/>
            <person name="Richardson P.M."/>
            <person name="Rokhsar D.S."/>
        </authorList>
    </citation>
    <scope>NUCLEOTIDE SEQUENCE [LARGE SCALE GENOMIC DNA]</scope>
    <source>
        <strain evidence="12">Nigerian</strain>
    </source>
</reference>
<dbReference type="InterPro" id="IPR050402">
    <property type="entry name" value="OR51/52/56-like"/>
</dbReference>
<dbReference type="PANTHER" id="PTHR26450">
    <property type="entry name" value="OLFACTORY RECEPTOR 56B1-RELATED"/>
    <property type="match status" value="1"/>
</dbReference>
<dbReference type="CDD" id="cd15221">
    <property type="entry name" value="7tmA_OR52B-like"/>
    <property type="match status" value="1"/>
</dbReference>
<feature type="transmembrane region" description="Helical" evidence="10">
    <location>
        <begin position="27"/>
        <end position="52"/>
    </location>
</feature>
<evidence type="ECO:0000256" key="8">
    <source>
        <dbReference type="ARBA" id="ARBA00023224"/>
    </source>
</evidence>
<dbReference type="GO" id="GO:0005886">
    <property type="term" value="C:plasma membrane"/>
    <property type="evidence" value="ECO:0007669"/>
    <property type="project" value="UniProtKB-SubCell"/>
</dbReference>
<comment type="function">
    <text evidence="1">Odorant receptor.</text>
</comment>
<comment type="similarity">
    <text evidence="9">Belongs to the G-protein coupled receptor 1 family.</text>
</comment>
<feature type="transmembrane region" description="Helical" evidence="10">
    <location>
        <begin position="100"/>
        <end position="122"/>
    </location>
</feature>
<dbReference type="PROSITE" id="PS50262">
    <property type="entry name" value="G_PROTEIN_RECEP_F1_2"/>
    <property type="match status" value="1"/>
</dbReference>
<dbReference type="GO" id="GO:0004930">
    <property type="term" value="F:G protein-coupled receptor activity"/>
    <property type="evidence" value="ECO:0007669"/>
    <property type="project" value="UniProtKB-KW"/>
</dbReference>
<sequence>MGSQNESSSHPEYFLLVGIPGMEDAHFFFSIPFCSMYILALAGNLLLIYVIATNTSLHQPMYQFLVMLAMSDILLCTTTVPKSLAIFWFQSSRIPFDGCIAQVFFIHFLFVTESSVLLTMAYDRYVAICYPLAYTTKMTNSFIWRVVIVALTRGFCTTGPFTLLLKRLPYQGSNVIAHSYCEHMAMAKLATADILVNVVYGLIIAFGITGIDMILIAVSYVVIIRAVIRLPSSEARYKAFNTCVSHLCVITLFYVPAFFSFITHRVGHNVIPLYAHILLANLYCLVPPMMNPIIYGVKTKEIRRKVFGLFCRKAFLM</sequence>
<dbReference type="PRINTS" id="PR00237">
    <property type="entry name" value="GPCRRHODOPSN"/>
</dbReference>
<dbReference type="PROSITE" id="PS00237">
    <property type="entry name" value="G_PROTEIN_RECEP_F1_1"/>
    <property type="match status" value="1"/>
</dbReference>
<dbReference type="AlphaFoldDB" id="A0A1B8XTZ5"/>
<keyword evidence="9" id="KW-0675">Receptor</keyword>
<dbReference type="InterPro" id="IPR000725">
    <property type="entry name" value="Olfact_rcpt"/>
</dbReference>
<evidence type="ECO:0000256" key="4">
    <source>
        <dbReference type="ARBA" id="ARBA00022692"/>
    </source>
</evidence>
<dbReference type="EMBL" id="KV462428">
    <property type="protein sequence ID" value="OCA14112.1"/>
    <property type="molecule type" value="Genomic_DNA"/>
</dbReference>
<protein>
    <recommendedName>
        <fullName evidence="10">Olfactory receptor</fullName>
    </recommendedName>
</protein>
<dbReference type="FunFam" id="1.20.1070.10:FF:000006">
    <property type="entry name" value="Olfactory receptor"/>
    <property type="match status" value="1"/>
</dbReference>
<evidence type="ECO:0000313" key="12">
    <source>
        <dbReference type="EMBL" id="OCA14112.1"/>
    </source>
</evidence>
<dbReference type="Gene3D" id="1.20.1070.10">
    <property type="entry name" value="Rhodopsin 7-helix transmembrane proteins"/>
    <property type="match status" value="1"/>
</dbReference>
<feature type="transmembrane region" description="Helical" evidence="10">
    <location>
        <begin position="142"/>
        <end position="165"/>
    </location>
</feature>
<keyword evidence="5 10" id="KW-0552">Olfaction</keyword>
<evidence type="ECO:0000256" key="9">
    <source>
        <dbReference type="RuleBase" id="RU000688"/>
    </source>
</evidence>
<reference evidence="12" key="3">
    <citation type="submission" date="2016-05" db="EMBL/GenBank/DDBJ databases">
        <title>WGS assembly of Xenopus tropicalis.</title>
        <authorList>
            <person name="Sessions A."/>
            <person name="Jenkins J."/>
            <person name="Mitros T."/>
            <person name="Lyons J.T."/>
            <person name="Dichmann D.S."/>
            <person name="Robert J."/>
            <person name="Harland R.M."/>
            <person name="Rokhsar D.S."/>
        </authorList>
    </citation>
    <scope>NUCLEOTIDE SEQUENCE</scope>
    <source>
        <strain evidence="12">Nigerian</strain>
    </source>
</reference>
<organism evidence="12">
    <name type="scientific">Xenopus tropicalis</name>
    <name type="common">Western clawed frog</name>
    <name type="synonym">Silurana tropicalis</name>
    <dbReference type="NCBI Taxonomy" id="8364"/>
    <lineage>
        <taxon>Eukaryota</taxon>
        <taxon>Metazoa</taxon>
        <taxon>Chordata</taxon>
        <taxon>Craniata</taxon>
        <taxon>Vertebrata</taxon>
        <taxon>Euteleostomi</taxon>
        <taxon>Amphibia</taxon>
        <taxon>Batrachia</taxon>
        <taxon>Anura</taxon>
        <taxon>Pipoidea</taxon>
        <taxon>Pipidae</taxon>
        <taxon>Xenopodinae</taxon>
        <taxon>Xenopus</taxon>
        <taxon>Silurana</taxon>
    </lineage>
</organism>
<dbReference type="SUPFAM" id="SSF81321">
    <property type="entry name" value="Family A G protein-coupled receptor-like"/>
    <property type="match status" value="1"/>
</dbReference>
<evidence type="ECO:0000256" key="7">
    <source>
        <dbReference type="ARBA" id="ARBA00023136"/>
    </source>
</evidence>
<keyword evidence="8 9" id="KW-0807">Transducer</keyword>
<evidence type="ECO:0000256" key="5">
    <source>
        <dbReference type="ARBA" id="ARBA00022725"/>
    </source>
</evidence>
<evidence type="ECO:0000256" key="2">
    <source>
        <dbReference type="ARBA" id="ARBA00004141"/>
    </source>
</evidence>
<evidence type="ECO:0000256" key="6">
    <source>
        <dbReference type="ARBA" id="ARBA00022989"/>
    </source>
</evidence>
<feature type="transmembrane region" description="Helical" evidence="10">
    <location>
        <begin position="274"/>
        <end position="295"/>
    </location>
</feature>
<dbReference type="PRINTS" id="PR00245">
    <property type="entry name" value="OLFACTORYR"/>
</dbReference>
<dbReference type="Pfam" id="PF13853">
    <property type="entry name" value="7tm_4"/>
    <property type="match status" value="1"/>
</dbReference>
<comment type="subcellular location">
    <subcellularLocation>
        <location evidence="10">Cell membrane</location>
        <topology evidence="10">Multi-pass membrane protein</topology>
    </subcellularLocation>
    <subcellularLocation>
        <location evidence="2">Membrane</location>
        <topology evidence="2">Multi-pass membrane protein</topology>
    </subcellularLocation>
</comment>
<accession>A0A1B8XTZ5</accession>
<feature type="transmembrane region" description="Helical" evidence="10">
    <location>
        <begin position="239"/>
        <end position="262"/>
    </location>
</feature>
<evidence type="ECO:0000256" key="1">
    <source>
        <dbReference type="ARBA" id="ARBA00002936"/>
    </source>
</evidence>
<keyword evidence="6 10" id="KW-1133">Transmembrane helix</keyword>
<name>A0A1B8XTZ5_XENTR</name>
<gene>
    <name evidence="12" type="ORF">XENTR_v90027905mg</name>
</gene>
<proteinExistence type="inferred from homology"/>
<dbReference type="GO" id="GO:0004984">
    <property type="term" value="F:olfactory receptor activity"/>
    <property type="evidence" value="ECO:0007669"/>
    <property type="project" value="InterPro"/>
</dbReference>
<keyword evidence="4 9" id="KW-0812">Transmembrane</keyword>
<keyword evidence="3 10" id="KW-0716">Sensory transduction</keyword>
<keyword evidence="9" id="KW-0297">G-protein coupled receptor</keyword>